<feature type="transmembrane region" description="Helical" evidence="1">
    <location>
        <begin position="60"/>
        <end position="79"/>
    </location>
</feature>
<dbReference type="AlphaFoldDB" id="A0A544W1Q8"/>
<name>A0A544W1Q8_9MYCO</name>
<keyword evidence="3" id="KW-1185">Reference proteome</keyword>
<accession>A0A544W1Q8</accession>
<organism evidence="2 3">
    <name type="scientific">Mycolicibacterium hodleri</name>
    <dbReference type="NCBI Taxonomy" id="49897"/>
    <lineage>
        <taxon>Bacteria</taxon>
        <taxon>Bacillati</taxon>
        <taxon>Actinomycetota</taxon>
        <taxon>Actinomycetes</taxon>
        <taxon>Mycobacteriales</taxon>
        <taxon>Mycobacteriaceae</taxon>
        <taxon>Mycolicibacterium</taxon>
    </lineage>
</organism>
<dbReference type="EMBL" id="VIFX01000014">
    <property type="protein sequence ID" value="TQR86177.1"/>
    <property type="molecule type" value="Genomic_DNA"/>
</dbReference>
<keyword evidence="1" id="KW-0472">Membrane</keyword>
<proteinExistence type="predicted"/>
<reference evidence="2 3" key="1">
    <citation type="submission" date="2018-10" db="EMBL/GenBank/DDBJ databases">
        <title>Draft genome of Mycobacterium hodleri strain B.</title>
        <authorList>
            <person name="Amande T.J."/>
            <person name="Mcgenity T.J."/>
        </authorList>
    </citation>
    <scope>NUCLEOTIDE SEQUENCE [LARGE SCALE GENOMIC DNA]</scope>
    <source>
        <strain evidence="2 3">B</strain>
    </source>
</reference>
<evidence type="ECO:0000256" key="1">
    <source>
        <dbReference type="SAM" id="Phobius"/>
    </source>
</evidence>
<evidence type="ECO:0000313" key="2">
    <source>
        <dbReference type="EMBL" id="TQR86177.1"/>
    </source>
</evidence>
<keyword evidence="1" id="KW-0812">Transmembrane</keyword>
<dbReference type="Proteomes" id="UP000315759">
    <property type="component" value="Unassembled WGS sequence"/>
</dbReference>
<dbReference type="RefSeq" id="WP_142552444.1">
    <property type="nucleotide sequence ID" value="NZ_VIFX01000014.1"/>
</dbReference>
<comment type="caution">
    <text evidence="2">The sequence shown here is derived from an EMBL/GenBank/DDBJ whole genome shotgun (WGS) entry which is preliminary data.</text>
</comment>
<sequence length="184" mass="20507">MRILWRFGLVCWLAAAVWYFLRPPSLWLLDGVVVPLMVVLYVFGLAAVIVGLVAGRRRTLLLTLVPVMVVVTAMVNPAWQVAPRTWFAMHRPLFDMALATEPGNRYYGNALPLPLQFLSVEGRVSDQEGRRFFPQWIGIPDDAGGYLHDPVQSPSGVDLYGMVCSNPVDLGDGWWMCGMADTGR</sequence>
<keyword evidence="1" id="KW-1133">Transmembrane helix</keyword>
<evidence type="ECO:0000313" key="3">
    <source>
        <dbReference type="Proteomes" id="UP000315759"/>
    </source>
</evidence>
<feature type="transmembrane region" description="Helical" evidence="1">
    <location>
        <begin position="32"/>
        <end position="53"/>
    </location>
</feature>
<gene>
    <name evidence="2" type="ORF">D8S82_12735</name>
</gene>
<protein>
    <submittedName>
        <fullName evidence="2">Uncharacterized protein</fullName>
    </submittedName>
</protein>